<comment type="pathway">
    <text evidence="5">Purine metabolism; GMP biosynthesis via salvage pathway; GMP from guanine: step 1/1.</text>
</comment>
<keyword evidence="9 16" id="KW-0808">Transferase</keyword>
<dbReference type="PANTHER" id="PTHR43340:SF1">
    <property type="entry name" value="HYPOXANTHINE PHOSPHORIBOSYLTRANSFERASE"/>
    <property type="match status" value="1"/>
</dbReference>
<keyword evidence="7 16" id="KW-0963">Cytoplasm</keyword>
<dbReference type="InterPro" id="IPR050408">
    <property type="entry name" value="HGPRT"/>
</dbReference>
<comment type="caution">
    <text evidence="18">The sequence shown here is derived from an EMBL/GenBank/DDBJ whole genome shotgun (WGS) entry which is preliminary data.</text>
</comment>
<evidence type="ECO:0000256" key="14">
    <source>
        <dbReference type="ARBA" id="ARBA00048811"/>
    </source>
</evidence>
<evidence type="ECO:0000256" key="7">
    <source>
        <dbReference type="ARBA" id="ARBA00022490"/>
    </source>
</evidence>
<evidence type="ECO:0000313" key="18">
    <source>
        <dbReference type="EMBL" id="MEX5285536.1"/>
    </source>
</evidence>
<dbReference type="InterPro" id="IPR005904">
    <property type="entry name" value="Hxn_phspho_trans"/>
</dbReference>
<evidence type="ECO:0000256" key="15">
    <source>
        <dbReference type="ARBA" id="ARBA00049402"/>
    </source>
</evidence>
<evidence type="ECO:0000256" key="9">
    <source>
        <dbReference type="ARBA" id="ARBA00022679"/>
    </source>
</evidence>
<keyword evidence="19" id="KW-1185">Reference proteome</keyword>
<evidence type="ECO:0000256" key="2">
    <source>
        <dbReference type="ARBA" id="ARBA00002049"/>
    </source>
</evidence>
<keyword evidence="8 16" id="KW-0328">Glycosyltransferase</keyword>
<evidence type="ECO:0000256" key="13">
    <source>
        <dbReference type="ARBA" id="ARBA00022842"/>
    </source>
</evidence>
<dbReference type="Gene3D" id="3.40.50.2020">
    <property type="match status" value="1"/>
</dbReference>
<evidence type="ECO:0000256" key="5">
    <source>
        <dbReference type="ARBA" id="ARBA00004676"/>
    </source>
</evidence>
<dbReference type="GO" id="GO:0016757">
    <property type="term" value="F:glycosyltransferase activity"/>
    <property type="evidence" value="ECO:0007669"/>
    <property type="project" value="UniProtKB-KW"/>
</dbReference>
<dbReference type="EC" id="2.4.2.8" evidence="16"/>
<evidence type="ECO:0000259" key="17">
    <source>
        <dbReference type="Pfam" id="PF00156"/>
    </source>
</evidence>
<evidence type="ECO:0000256" key="3">
    <source>
        <dbReference type="ARBA" id="ARBA00004496"/>
    </source>
</evidence>
<comment type="subcellular location">
    <subcellularLocation>
        <location evidence="3 16">Cytoplasm</location>
    </subcellularLocation>
</comment>
<keyword evidence="12 16" id="KW-0547">Nucleotide-binding</keyword>
<organism evidence="18 19">
    <name type="scientific">Selenomonas sputigena</name>
    <dbReference type="NCBI Taxonomy" id="69823"/>
    <lineage>
        <taxon>Bacteria</taxon>
        <taxon>Bacillati</taxon>
        <taxon>Bacillota</taxon>
        <taxon>Negativicutes</taxon>
        <taxon>Selenomonadales</taxon>
        <taxon>Selenomonadaceae</taxon>
        <taxon>Selenomonas</taxon>
    </lineage>
</organism>
<reference evidence="18 19" key="1">
    <citation type="submission" date="2023-04" db="EMBL/GenBank/DDBJ databases">
        <title>Genome Sequence of Selenomonas sputigena ATCC 33150.</title>
        <authorList>
            <person name="Miller D.P."/>
            <person name="Anvari S."/>
            <person name="Polson S.W."/>
            <person name="Macdonald M."/>
            <person name="Mcdowell J.V."/>
        </authorList>
    </citation>
    <scope>NUCLEOTIDE SEQUENCE [LARGE SCALE GENOMIC DNA]</scope>
    <source>
        <strain evidence="18 19">ATCC 33150</strain>
    </source>
</reference>
<evidence type="ECO:0000313" key="19">
    <source>
        <dbReference type="Proteomes" id="UP001559623"/>
    </source>
</evidence>
<dbReference type="Proteomes" id="UP001559623">
    <property type="component" value="Unassembled WGS sequence"/>
</dbReference>
<dbReference type="NCBIfam" id="TIGR01203">
    <property type="entry name" value="HGPRTase"/>
    <property type="match status" value="1"/>
</dbReference>
<dbReference type="InterPro" id="IPR029057">
    <property type="entry name" value="PRTase-like"/>
</dbReference>
<keyword evidence="13 16" id="KW-0460">Magnesium</keyword>
<comment type="pathway">
    <text evidence="4 16">Purine metabolism; IMP biosynthesis via salvage pathway; IMP from hypoxanthine: step 1/1.</text>
</comment>
<evidence type="ECO:0000256" key="8">
    <source>
        <dbReference type="ARBA" id="ARBA00022676"/>
    </source>
</evidence>
<sequence>MHKDLETILFNEEQLAEMVTRLGREITRDYAGEEIYAVGILKGAVLFYADLVRAIDLPVTLDFMQLSSYGSGTDSSGDVQILLDLAKSVAGRNILLVEDIVDSGLSMHYLMENFRHRKAKSVKLCSLLSKPSRRKVAVQLDYCGAEVPDAFLVGYGLDYDQKYRNLPYLGVLKPEVYEK</sequence>
<gene>
    <name evidence="18" type="primary">hpt</name>
    <name evidence="18" type="ORF">QCO44_07790</name>
</gene>
<comment type="similarity">
    <text evidence="6 16">Belongs to the purine/pyrimidine phosphoribosyltransferase family.</text>
</comment>
<evidence type="ECO:0000256" key="11">
    <source>
        <dbReference type="ARBA" id="ARBA00022726"/>
    </source>
</evidence>
<evidence type="ECO:0000256" key="4">
    <source>
        <dbReference type="ARBA" id="ARBA00004669"/>
    </source>
</evidence>
<evidence type="ECO:0000256" key="10">
    <source>
        <dbReference type="ARBA" id="ARBA00022723"/>
    </source>
</evidence>
<accession>A0ABV3X5S8</accession>
<comment type="cofactor">
    <cofactor evidence="1 16">
        <name>Mg(2+)</name>
        <dbReference type="ChEBI" id="CHEBI:18420"/>
    </cofactor>
</comment>
<dbReference type="CDD" id="cd06223">
    <property type="entry name" value="PRTases_typeI"/>
    <property type="match status" value="1"/>
</dbReference>
<comment type="function">
    <text evidence="2">Purine salvage pathway enzyme that catalyzes the transfer of the ribosyl-5-phosphate group from 5-phospho-alpha-D-ribose 1-diphosphate (PRPP) to the N9 position of the 6-oxopurines hypoxanthine and guanine to form the corresponding ribonucleotides IMP (inosine 5'-monophosphate) and GMP (guanosine 5'-monophosphate), with the release of PPi.</text>
</comment>
<dbReference type="RefSeq" id="WP_368847262.1">
    <property type="nucleotide sequence ID" value="NZ_CP194411.1"/>
</dbReference>
<evidence type="ECO:0000256" key="1">
    <source>
        <dbReference type="ARBA" id="ARBA00001946"/>
    </source>
</evidence>
<keyword evidence="10 16" id="KW-0479">Metal-binding</keyword>
<dbReference type="EMBL" id="JARVLH010000004">
    <property type="protein sequence ID" value="MEX5285536.1"/>
    <property type="molecule type" value="Genomic_DNA"/>
</dbReference>
<keyword evidence="11 16" id="KW-0660">Purine salvage</keyword>
<comment type="catalytic activity">
    <reaction evidence="15">
        <text>IMP + diphosphate = hypoxanthine + 5-phospho-alpha-D-ribose 1-diphosphate</text>
        <dbReference type="Rhea" id="RHEA:17973"/>
        <dbReference type="ChEBI" id="CHEBI:17368"/>
        <dbReference type="ChEBI" id="CHEBI:33019"/>
        <dbReference type="ChEBI" id="CHEBI:58017"/>
        <dbReference type="ChEBI" id="CHEBI:58053"/>
        <dbReference type="EC" id="2.4.2.8"/>
    </reaction>
    <physiologicalReaction direction="right-to-left" evidence="15">
        <dbReference type="Rhea" id="RHEA:17975"/>
    </physiologicalReaction>
</comment>
<dbReference type="Pfam" id="PF00156">
    <property type="entry name" value="Pribosyltran"/>
    <property type="match status" value="1"/>
</dbReference>
<dbReference type="SUPFAM" id="SSF53271">
    <property type="entry name" value="PRTase-like"/>
    <property type="match status" value="1"/>
</dbReference>
<feature type="domain" description="Phosphoribosyltransferase" evidence="17">
    <location>
        <begin position="11"/>
        <end position="159"/>
    </location>
</feature>
<name>A0ABV3X5S8_9FIRM</name>
<evidence type="ECO:0000256" key="6">
    <source>
        <dbReference type="ARBA" id="ARBA00008391"/>
    </source>
</evidence>
<proteinExistence type="inferred from homology"/>
<evidence type="ECO:0000256" key="12">
    <source>
        <dbReference type="ARBA" id="ARBA00022741"/>
    </source>
</evidence>
<dbReference type="InterPro" id="IPR000836">
    <property type="entry name" value="PRTase_dom"/>
</dbReference>
<evidence type="ECO:0000256" key="16">
    <source>
        <dbReference type="RuleBase" id="RU364099"/>
    </source>
</evidence>
<comment type="catalytic activity">
    <reaction evidence="14">
        <text>GMP + diphosphate = guanine + 5-phospho-alpha-D-ribose 1-diphosphate</text>
        <dbReference type="Rhea" id="RHEA:25424"/>
        <dbReference type="ChEBI" id="CHEBI:16235"/>
        <dbReference type="ChEBI" id="CHEBI:33019"/>
        <dbReference type="ChEBI" id="CHEBI:58017"/>
        <dbReference type="ChEBI" id="CHEBI:58115"/>
        <dbReference type="EC" id="2.4.2.8"/>
    </reaction>
    <physiologicalReaction direction="right-to-left" evidence="14">
        <dbReference type="Rhea" id="RHEA:25426"/>
    </physiologicalReaction>
</comment>
<protein>
    <recommendedName>
        <fullName evidence="16">Hypoxanthine phosphoribosyltransferase</fullName>
        <ecNumber evidence="16">2.4.2.8</ecNumber>
    </recommendedName>
</protein>
<dbReference type="PANTHER" id="PTHR43340">
    <property type="entry name" value="HYPOXANTHINE-GUANINE PHOSPHORIBOSYLTRANSFERASE"/>
    <property type="match status" value="1"/>
</dbReference>